<evidence type="ECO:0000256" key="2">
    <source>
        <dbReference type="SAM" id="Phobius"/>
    </source>
</evidence>
<accession>A0A226EMC2</accession>
<feature type="region of interest" description="Disordered" evidence="1">
    <location>
        <begin position="31"/>
        <end position="84"/>
    </location>
</feature>
<evidence type="ECO:0000313" key="3">
    <source>
        <dbReference type="EMBL" id="OXA58164.1"/>
    </source>
</evidence>
<keyword evidence="2" id="KW-1133">Transmembrane helix</keyword>
<comment type="caution">
    <text evidence="3">The sequence shown here is derived from an EMBL/GenBank/DDBJ whole genome shotgun (WGS) entry which is preliminary data.</text>
</comment>
<protein>
    <submittedName>
        <fullName evidence="3">Uncharacterized protein</fullName>
    </submittedName>
</protein>
<gene>
    <name evidence="3" type="ORF">Fcan01_08328</name>
</gene>
<keyword evidence="2" id="KW-0812">Transmembrane</keyword>
<organism evidence="3 4">
    <name type="scientific">Folsomia candida</name>
    <name type="common">Springtail</name>
    <dbReference type="NCBI Taxonomy" id="158441"/>
    <lineage>
        <taxon>Eukaryota</taxon>
        <taxon>Metazoa</taxon>
        <taxon>Ecdysozoa</taxon>
        <taxon>Arthropoda</taxon>
        <taxon>Hexapoda</taxon>
        <taxon>Collembola</taxon>
        <taxon>Entomobryomorpha</taxon>
        <taxon>Isotomoidea</taxon>
        <taxon>Isotomidae</taxon>
        <taxon>Proisotominae</taxon>
        <taxon>Folsomia</taxon>
    </lineage>
</organism>
<proteinExistence type="predicted"/>
<feature type="compositionally biased region" description="Basic and acidic residues" evidence="1">
    <location>
        <begin position="63"/>
        <end position="75"/>
    </location>
</feature>
<dbReference type="EMBL" id="LNIX01000003">
    <property type="protein sequence ID" value="OXA58164.1"/>
    <property type="molecule type" value="Genomic_DNA"/>
</dbReference>
<evidence type="ECO:0000313" key="4">
    <source>
        <dbReference type="Proteomes" id="UP000198287"/>
    </source>
</evidence>
<sequence>MSFSAYLRAPIHLLLLGLMIMMMMITNKVKHRKRPIHRGSYGLSLRPPNEKARLQPATNQQKKKSEGREAEDGARPRRRNAKMRRKVISKCLDVMANVSIGFLAGPLPYF</sequence>
<name>A0A226EMC2_FOLCA</name>
<keyword evidence="2" id="KW-0472">Membrane</keyword>
<keyword evidence="4" id="KW-1185">Reference proteome</keyword>
<feature type="transmembrane region" description="Helical" evidence="2">
    <location>
        <begin position="6"/>
        <end position="25"/>
    </location>
</feature>
<dbReference type="Proteomes" id="UP000198287">
    <property type="component" value="Unassembled WGS sequence"/>
</dbReference>
<reference evidence="3 4" key="1">
    <citation type="submission" date="2015-12" db="EMBL/GenBank/DDBJ databases">
        <title>The genome of Folsomia candida.</title>
        <authorList>
            <person name="Faddeeva A."/>
            <person name="Derks M.F."/>
            <person name="Anvar Y."/>
            <person name="Smit S."/>
            <person name="Van Straalen N."/>
            <person name="Roelofs D."/>
        </authorList>
    </citation>
    <scope>NUCLEOTIDE SEQUENCE [LARGE SCALE GENOMIC DNA]</scope>
    <source>
        <strain evidence="3 4">VU population</strain>
        <tissue evidence="3">Whole body</tissue>
    </source>
</reference>
<evidence type="ECO:0000256" key="1">
    <source>
        <dbReference type="SAM" id="MobiDB-lite"/>
    </source>
</evidence>
<feature type="transmembrane region" description="Helical" evidence="2">
    <location>
        <begin position="87"/>
        <end position="109"/>
    </location>
</feature>
<dbReference type="AlphaFoldDB" id="A0A226EMC2"/>